<accession>A0A1I2JSN5</accession>
<dbReference type="Proteomes" id="UP000199513">
    <property type="component" value="Unassembled WGS sequence"/>
</dbReference>
<protein>
    <recommendedName>
        <fullName evidence="3">DUF4834 domain-containing protein</fullName>
    </recommendedName>
</protein>
<evidence type="ECO:0008006" key="3">
    <source>
        <dbReference type="Google" id="ProtNLM"/>
    </source>
</evidence>
<gene>
    <name evidence="1" type="ORF">SAMN04488541_10642</name>
</gene>
<dbReference type="RefSeq" id="WP_091549399.1">
    <property type="nucleotide sequence ID" value="NZ_FONY01000064.1"/>
</dbReference>
<evidence type="ECO:0000313" key="1">
    <source>
        <dbReference type="EMBL" id="SFF57584.1"/>
    </source>
</evidence>
<dbReference type="AlphaFoldDB" id="A0A1I2JSN5"/>
<proteinExistence type="predicted"/>
<organism evidence="1 2">
    <name type="scientific">Thermoflexibacter ruber</name>
    <dbReference type="NCBI Taxonomy" id="1003"/>
    <lineage>
        <taxon>Bacteria</taxon>
        <taxon>Pseudomonadati</taxon>
        <taxon>Bacteroidota</taxon>
        <taxon>Cytophagia</taxon>
        <taxon>Cytophagales</taxon>
        <taxon>Thermoflexibacteraceae</taxon>
        <taxon>Thermoflexibacter</taxon>
    </lineage>
</organism>
<evidence type="ECO:0000313" key="2">
    <source>
        <dbReference type="Proteomes" id="UP000199513"/>
    </source>
</evidence>
<name>A0A1I2JSN5_9BACT</name>
<keyword evidence="2" id="KW-1185">Reference proteome</keyword>
<dbReference type="STRING" id="1003.SAMN04488541_10642"/>
<reference evidence="1 2" key="1">
    <citation type="submission" date="2016-10" db="EMBL/GenBank/DDBJ databases">
        <authorList>
            <person name="de Groot N.N."/>
        </authorList>
    </citation>
    <scope>NUCLEOTIDE SEQUENCE [LARGE SCALE GENOMIC DNA]</scope>
    <source>
        <strain>GEY</strain>
        <strain evidence="2">DSM 9560</strain>
    </source>
</reference>
<sequence>MFKVLLFLGIFAYIIYRFGRKIYHIARIIAGVGDAIAQKQQKQNSSAPYFHDKENNINIHYTQKKGKRDFSEGEYVDYEEVK</sequence>
<dbReference type="EMBL" id="FONY01000064">
    <property type="protein sequence ID" value="SFF57584.1"/>
    <property type="molecule type" value="Genomic_DNA"/>
</dbReference>